<proteinExistence type="predicted"/>
<sequence length="98" mass="10981">MTTYSATSAQQANKSPSFFKNTRYTNKVLKQMKQKDYHSFPESVKAFESAGTVSRIKGGDGIIRTKLSIPGSYKGKEGVFEFIKEPNGDINHRLFKAN</sequence>
<comment type="caution">
    <text evidence="1">The sequence shown here is derived from an EMBL/GenBank/DDBJ whole genome shotgun (WGS) entry which is preliminary data.</text>
</comment>
<evidence type="ECO:0000313" key="2">
    <source>
        <dbReference type="Proteomes" id="UP000771736"/>
    </source>
</evidence>
<dbReference type="EMBL" id="JABZSJ010000003">
    <property type="protein sequence ID" value="MBF1383493.1"/>
    <property type="molecule type" value="Genomic_DNA"/>
</dbReference>
<evidence type="ECO:0000313" key="1">
    <source>
        <dbReference type="EMBL" id="MBF1383493.1"/>
    </source>
</evidence>
<gene>
    <name evidence="1" type="ORF">HXN26_01335</name>
</gene>
<dbReference type="Proteomes" id="UP000771736">
    <property type="component" value="Unassembled WGS sequence"/>
</dbReference>
<reference evidence="1" key="1">
    <citation type="submission" date="2020-04" db="EMBL/GenBank/DDBJ databases">
        <title>Deep metagenomics examines the oral microbiome during advanced dental caries in children, revealing novel taxa and co-occurrences with host molecules.</title>
        <authorList>
            <person name="Baker J.L."/>
            <person name="Morton J.T."/>
            <person name="Dinis M."/>
            <person name="Alvarez R."/>
            <person name="Tran N.C."/>
            <person name="Knight R."/>
            <person name="Edlund A."/>
        </authorList>
    </citation>
    <scope>NUCLEOTIDE SEQUENCE</scope>
    <source>
        <strain evidence="1">JCVI_44_bin.5</strain>
    </source>
</reference>
<name>A0A930HKP0_9BACT</name>
<organism evidence="1 2">
    <name type="scientific">Prevotella aurantiaca</name>
    <dbReference type="NCBI Taxonomy" id="596085"/>
    <lineage>
        <taxon>Bacteria</taxon>
        <taxon>Pseudomonadati</taxon>
        <taxon>Bacteroidota</taxon>
        <taxon>Bacteroidia</taxon>
        <taxon>Bacteroidales</taxon>
        <taxon>Prevotellaceae</taxon>
        <taxon>Prevotella</taxon>
    </lineage>
</organism>
<protein>
    <submittedName>
        <fullName evidence="1">Uncharacterized protein</fullName>
    </submittedName>
</protein>
<accession>A0A930HKP0</accession>
<dbReference type="AlphaFoldDB" id="A0A930HKP0"/>